<organism evidence="1 2">
    <name type="scientific">Zophobas morio</name>
    <dbReference type="NCBI Taxonomy" id="2755281"/>
    <lineage>
        <taxon>Eukaryota</taxon>
        <taxon>Metazoa</taxon>
        <taxon>Ecdysozoa</taxon>
        <taxon>Arthropoda</taxon>
        <taxon>Hexapoda</taxon>
        <taxon>Insecta</taxon>
        <taxon>Pterygota</taxon>
        <taxon>Neoptera</taxon>
        <taxon>Endopterygota</taxon>
        <taxon>Coleoptera</taxon>
        <taxon>Polyphaga</taxon>
        <taxon>Cucujiformia</taxon>
        <taxon>Tenebrionidae</taxon>
        <taxon>Zophobas</taxon>
    </lineage>
</organism>
<dbReference type="Proteomes" id="UP001168821">
    <property type="component" value="Unassembled WGS sequence"/>
</dbReference>
<name>A0AA38HLK3_9CUCU</name>
<gene>
    <name evidence="1" type="ORF">Zmor_003020</name>
</gene>
<accession>A0AA38HLK3</accession>
<sequence length="134" mass="14684">MGSPSRQREWRLRWGAAVLGRQLTLQQGNAAAKNNGFGFVRSTEKKNGDGSTIFRLTVLTGALHSSQTPTFLENGHGTWTAFPNASRLQVKVLFFGRGGGGFTPGSRYASRTISRHFRNITPISNLTTPTENFV</sequence>
<evidence type="ECO:0000313" key="2">
    <source>
        <dbReference type="Proteomes" id="UP001168821"/>
    </source>
</evidence>
<reference evidence="1" key="1">
    <citation type="journal article" date="2023" name="G3 (Bethesda)">
        <title>Whole genome assemblies of Zophobas morio and Tenebrio molitor.</title>
        <authorList>
            <person name="Kaur S."/>
            <person name="Stinson S.A."/>
            <person name="diCenzo G.C."/>
        </authorList>
    </citation>
    <scope>NUCLEOTIDE SEQUENCE</scope>
    <source>
        <strain evidence="1">QUZm001</strain>
    </source>
</reference>
<proteinExistence type="predicted"/>
<protein>
    <submittedName>
        <fullName evidence="1">Uncharacterized protein</fullName>
    </submittedName>
</protein>
<keyword evidence="2" id="KW-1185">Reference proteome</keyword>
<evidence type="ECO:0000313" key="1">
    <source>
        <dbReference type="EMBL" id="KAJ3639676.1"/>
    </source>
</evidence>
<comment type="caution">
    <text evidence="1">The sequence shown here is derived from an EMBL/GenBank/DDBJ whole genome shotgun (WGS) entry which is preliminary data.</text>
</comment>
<dbReference type="AlphaFoldDB" id="A0AA38HLK3"/>
<dbReference type="EMBL" id="JALNTZ010000010">
    <property type="protein sequence ID" value="KAJ3639676.1"/>
    <property type="molecule type" value="Genomic_DNA"/>
</dbReference>